<comment type="similarity">
    <text evidence="1">Belongs to the bacterial solute-binding protein 3 family.</text>
</comment>
<evidence type="ECO:0000256" key="3">
    <source>
        <dbReference type="ARBA" id="ARBA00022729"/>
    </source>
</evidence>
<dbReference type="Gene3D" id="1.20.59.10">
    <property type="entry name" value="Chorismate mutase"/>
    <property type="match status" value="1"/>
</dbReference>
<evidence type="ECO:0000256" key="2">
    <source>
        <dbReference type="ARBA" id="ARBA00012404"/>
    </source>
</evidence>
<dbReference type="Pfam" id="PF00497">
    <property type="entry name" value="SBP_bac_3"/>
    <property type="match status" value="1"/>
</dbReference>
<gene>
    <name evidence="5" type="primary">aroQ</name>
    <name evidence="5" type="ORF">JM946_02185</name>
</gene>
<keyword evidence="5" id="KW-0413">Isomerase</keyword>
<dbReference type="InterPro" id="IPR002701">
    <property type="entry name" value="CM_II_prokaryot"/>
</dbReference>
<dbReference type="EMBL" id="JAEVLS010000001">
    <property type="protein sequence ID" value="MBM0103529.1"/>
    <property type="molecule type" value="Genomic_DNA"/>
</dbReference>
<dbReference type="PROSITE" id="PS51168">
    <property type="entry name" value="CHORISMATE_MUT_2"/>
    <property type="match status" value="1"/>
</dbReference>
<dbReference type="SUPFAM" id="SSF53850">
    <property type="entry name" value="Periplasmic binding protein-like II"/>
    <property type="match status" value="1"/>
</dbReference>
<keyword evidence="3" id="KW-0732">Signal</keyword>
<dbReference type="RefSeq" id="WP_218042554.1">
    <property type="nucleotide sequence ID" value="NZ_JAEVLS010000001.1"/>
</dbReference>
<dbReference type="Gene3D" id="3.40.190.10">
    <property type="entry name" value="Periplasmic binding protein-like II"/>
    <property type="match status" value="2"/>
</dbReference>
<keyword evidence="6" id="KW-1185">Reference proteome</keyword>
<evidence type="ECO:0000313" key="5">
    <source>
        <dbReference type="EMBL" id="MBM0103529.1"/>
    </source>
</evidence>
<dbReference type="NCBIfam" id="TIGR01806">
    <property type="entry name" value="CM_mono2"/>
    <property type="match status" value="1"/>
</dbReference>
<name>A0ABS1WRC9_9GAMM</name>
<dbReference type="SMART" id="SM00062">
    <property type="entry name" value="PBPb"/>
    <property type="match status" value="1"/>
</dbReference>
<dbReference type="InterPro" id="IPR036263">
    <property type="entry name" value="Chorismate_II_sf"/>
</dbReference>
<dbReference type="GO" id="GO:0004106">
    <property type="term" value="F:chorismate mutase activity"/>
    <property type="evidence" value="ECO:0007669"/>
    <property type="project" value="UniProtKB-EC"/>
</dbReference>
<dbReference type="PANTHER" id="PTHR35936">
    <property type="entry name" value="MEMBRANE-BOUND LYTIC MUREIN TRANSGLYCOSYLASE F"/>
    <property type="match status" value="1"/>
</dbReference>
<comment type="caution">
    <text evidence="5">The sequence shown here is derived from an EMBL/GenBank/DDBJ whole genome shotgun (WGS) entry which is preliminary data.</text>
</comment>
<dbReference type="SMART" id="SM00830">
    <property type="entry name" value="CM_2"/>
    <property type="match status" value="1"/>
</dbReference>
<feature type="domain" description="Chorismate mutase" evidence="4">
    <location>
        <begin position="21"/>
        <end position="116"/>
    </location>
</feature>
<dbReference type="InterPro" id="IPR008240">
    <property type="entry name" value="Chorismate_mutase_periplasmic"/>
</dbReference>
<reference evidence="5 6" key="1">
    <citation type="journal article" date="2021" name="Int. J. Syst. Evol. Microbiol.">
        <title>Steroidobacter gossypii sp. nov., isolated from soil of cotton cropping field.</title>
        <authorList>
            <person name="Huang R."/>
            <person name="Yang S."/>
            <person name="Zhen C."/>
            <person name="Liu W."/>
        </authorList>
    </citation>
    <scope>NUCLEOTIDE SEQUENCE [LARGE SCALE GENOMIC DNA]</scope>
    <source>
        <strain evidence="5 6">S1-65</strain>
    </source>
</reference>
<organism evidence="5 6">
    <name type="scientific">Steroidobacter gossypii</name>
    <dbReference type="NCBI Taxonomy" id="2805490"/>
    <lineage>
        <taxon>Bacteria</taxon>
        <taxon>Pseudomonadati</taxon>
        <taxon>Pseudomonadota</taxon>
        <taxon>Gammaproteobacteria</taxon>
        <taxon>Steroidobacterales</taxon>
        <taxon>Steroidobacteraceae</taxon>
        <taxon>Steroidobacter</taxon>
    </lineage>
</organism>
<evidence type="ECO:0000313" key="6">
    <source>
        <dbReference type="Proteomes" id="UP000661077"/>
    </source>
</evidence>
<evidence type="ECO:0000259" key="4">
    <source>
        <dbReference type="PROSITE" id="PS51168"/>
    </source>
</evidence>
<evidence type="ECO:0000256" key="1">
    <source>
        <dbReference type="ARBA" id="ARBA00010333"/>
    </source>
</evidence>
<dbReference type="SUPFAM" id="SSF48600">
    <property type="entry name" value="Chorismate mutase II"/>
    <property type="match status" value="1"/>
</dbReference>
<dbReference type="Pfam" id="PF01817">
    <property type="entry name" value="CM_2"/>
    <property type="match status" value="1"/>
</dbReference>
<accession>A0ABS1WRC9</accession>
<dbReference type="InterPro" id="IPR036979">
    <property type="entry name" value="CM_dom_sf"/>
</dbReference>
<dbReference type="InterPro" id="IPR001638">
    <property type="entry name" value="Solute-binding_3/MltF_N"/>
</dbReference>
<dbReference type="Proteomes" id="UP000661077">
    <property type="component" value="Unassembled WGS sequence"/>
</dbReference>
<dbReference type="EC" id="5.4.99.5" evidence="2"/>
<sequence length="437" mass="48079">MKCYIAESFGGGMTLHRLCIALALVLMANVARSASFSGPAEVAEVFDLMQQRLQLMPAVAAWKHANNVPVTDVPREQQVLEATMAQAQRLGIDGASARELFVLQIRMARDVQEHVISNWKQQGRSNEPVRDLKSELRPQLDRLGEQLLHAIYLALPELATDDFVERYGKYAAKVDMPGLQEDDRQALVQSLSKLRTSSMPPLERIKASKVLRVGMTGDYAPFTLERNGELTGADVEMAEALASSLDAQPQLVSTSWRGLMSDYQAGRFDVALGGISITPERARLATFSVPYHRGGKTPIVRCGTESRFDTVAEIDRPDVRVVVNPGGTNQQFVRDRLIHAQVTVHPDNRTIFAEIAAGRADVMVTDDVEVDLQARHDKRLCRATETTFTQSEKAVLMPRDVALGNYVDTWLKGQIASGAVKTWLNDAIAAGGAETVN</sequence>
<proteinExistence type="inferred from homology"/>
<protein>
    <recommendedName>
        <fullName evidence="2">chorismate mutase</fullName>
        <ecNumber evidence="2">5.4.99.5</ecNumber>
    </recommendedName>
</protein>
<dbReference type="PANTHER" id="PTHR35936:SF19">
    <property type="entry name" value="AMINO-ACID-BINDING PROTEIN YXEM-RELATED"/>
    <property type="match status" value="1"/>
</dbReference>